<dbReference type="InterPro" id="IPR013766">
    <property type="entry name" value="Thioredoxin_domain"/>
</dbReference>
<reference evidence="2" key="1">
    <citation type="submission" date="2020-06" db="EMBL/GenBank/DDBJ databases">
        <title>Paenibacillus sp. nov., isolated from soil.</title>
        <authorList>
            <person name="Seo Y.L."/>
        </authorList>
    </citation>
    <scope>NUCLEOTIDE SEQUENCE [LARGE SCALE GENOMIC DNA]</scope>
    <source>
        <strain evidence="2">JW14</strain>
    </source>
</reference>
<evidence type="ECO:0000259" key="1">
    <source>
        <dbReference type="Pfam" id="PF00085"/>
    </source>
</evidence>
<feature type="domain" description="Thioredoxin" evidence="1">
    <location>
        <begin position="17"/>
        <end position="85"/>
    </location>
</feature>
<dbReference type="InterPro" id="IPR036249">
    <property type="entry name" value="Thioredoxin-like_sf"/>
</dbReference>
<sequence>MKEITEITSIEMAHEFLEKNELSFLYVSRPECSVCHAILPKLRELLDAYPQIHLGHIDANVVEEVASQFLIFTVPVMLLMAGQREYIRADRFVVFDRLQEQLEQIYTLHQERYL</sequence>
<proteinExistence type="predicted"/>
<protein>
    <submittedName>
        <fullName evidence="2">Thioredoxin family protein</fullName>
    </submittedName>
</protein>
<accession>A0A850EIP8</accession>
<dbReference type="CDD" id="cd02947">
    <property type="entry name" value="TRX_family"/>
    <property type="match status" value="1"/>
</dbReference>
<evidence type="ECO:0000313" key="3">
    <source>
        <dbReference type="Proteomes" id="UP000564806"/>
    </source>
</evidence>
<comment type="caution">
    <text evidence="2">The sequence shown here is derived from an EMBL/GenBank/DDBJ whole genome shotgun (WGS) entry which is preliminary data.</text>
</comment>
<keyword evidence="3" id="KW-1185">Reference proteome</keyword>
<gene>
    <name evidence="2" type="ORF">HPT30_12825</name>
</gene>
<organism evidence="2 3">
    <name type="scientific">Paenibacillus agri</name>
    <dbReference type="NCBI Taxonomy" id="2744309"/>
    <lineage>
        <taxon>Bacteria</taxon>
        <taxon>Bacillati</taxon>
        <taxon>Bacillota</taxon>
        <taxon>Bacilli</taxon>
        <taxon>Bacillales</taxon>
        <taxon>Paenibacillaceae</taxon>
        <taxon>Paenibacillus</taxon>
    </lineage>
</organism>
<evidence type="ECO:0000313" key="2">
    <source>
        <dbReference type="EMBL" id="NUU61233.1"/>
    </source>
</evidence>
<dbReference type="RefSeq" id="WP_175371775.1">
    <property type="nucleotide sequence ID" value="NZ_JABWCS010000207.1"/>
</dbReference>
<dbReference type="Gene3D" id="3.40.30.10">
    <property type="entry name" value="Glutaredoxin"/>
    <property type="match status" value="1"/>
</dbReference>
<name>A0A850EIP8_9BACL</name>
<dbReference type="AlphaFoldDB" id="A0A850EIP8"/>
<dbReference type="Pfam" id="PF00085">
    <property type="entry name" value="Thioredoxin"/>
    <property type="match status" value="1"/>
</dbReference>
<dbReference type="Proteomes" id="UP000564806">
    <property type="component" value="Unassembled WGS sequence"/>
</dbReference>
<dbReference type="SUPFAM" id="SSF52833">
    <property type="entry name" value="Thioredoxin-like"/>
    <property type="match status" value="1"/>
</dbReference>
<dbReference type="EMBL" id="JABWCS010000207">
    <property type="protein sequence ID" value="NUU61233.1"/>
    <property type="molecule type" value="Genomic_DNA"/>
</dbReference>